<feature type="chain" id="PRO_5039601347" evidence="2">
    <location>
        <begin position="27"/>
        <end position="893"/>
    </location>
</feature>
<gene>
    <name evidence="3" type="ORF">H9737_00505</name>
</gene>
<reference evidence="3" key="1">
    <citation type="journal article" date="2021" name="PeerJ">
        <title>Extensive microbial diversity within the chicken gut microbiome revealed by metagenomics and culture.</title>
        <authorList>
            <person name="Gilroy R."/>
            <person name="Ravi A."/>
            <person name="Getino M."/>
            <person name="Pursley I."/>
            <person name="Horton D.L."/>
            <person name="Alikhan N.F."/>
            <person name="Baker D."/>
            <person name="Gharbi K."/>
            <person name="Hall N."/>
            <person name="Watson M."/>
            <person name="Adriaenssens E.M."/>
            <person name="Foster-Nyarko E."/>
            <person name="Jarju S."/>
            <person name="Secka A."/>
            <person name="Antonio M."/>
            <person name="Oren A."/>
            <person name="Chaudhuri R.R."/>
            <person name="La Ragione R."/>
            <person name="Hildebrand F."/>
            <person name="Pallen M.J."/>
        </authorList>
    </citation>
    <scope>NUCLEOTIDE SEQUENCE</scope>
    <source>
        <strain evidence="3">26628</strain>
    </source>
</reference>
<feature type="signal peptide" evidence="2">
    <location>
        <begin position="1"/>
        <end position="26"/>
    </location>
</feature>
<protein>
    <submittedName>
        <fullName evidence="3">Uncharacterized protein</fullName>
    </submittedName>
</protein>
<evidence type="ECO:0000313" key="3">
    <source>
        <dbReference type="EMBL" id="HIX46154.1"/>
    </source>
</evidence>
<evidence type="ECO:0000313" key="4">
    <source>
        <dbReference type="Proteomes" id="UP000824249"/>
    </source>
</evidence>
<organism evidence="3 4">
    <name type="scientific">Candidatus Borkfalkia faecigallinarum</name>
    <dbReference type="NCBI Taxonomy" id="2838509"/>
    <lineage>
        <taxon>Bacteria</taxon>
        <taxon>Bacillati</taxon>
        <taxon>Bacillota</taxon>
        <taxon>Clostridia</taxon>
        <taxon>Christensenellales</taxon>
        <taxon>Christensenellaceae</taxon>
        <taxon>Candidatus Borkfalkia</taxon>
    </lineage>
</organism>
<feature type="compositionally biased region" description="Low complexity" evidence="1">
    <location>
        <begin position="61"/>
        <end position="73"/>
    </location>
</feature>
<reference evidence="3" key="2">
    <citation type="submission" date="2021-04" db="EMBL/GenBank/DDBJ databases">
        <authorList>
            <person name="Gilroy R."/>
        </authorList>
    </citation>
    <scope>NUCLEOTIDE SEQUENCE</scope>
    <source>
        <strain evidence="3">26628</strain>
    </source>
</reference>
<evidence type="ECO:0000256" key="2">
    <source>
        <dbReference type="SAM" id="SignalP"/>
    </source>
</evidence>
<evidence type="ECO:0000256" key="1">
    <source>
        <dbReference type="SAM" id="MobiDB-lite"/>
    </source>
</evidence>
<dbReference type="Proteomes" id="UP000824249">
    <property type="component" value="Unassembled WGS sequence"/>
</dbReference>
<feature type="region of interest" description="Disordered" evidence="1">
    <location>
        <begin position="29"/>
        <end position="73"/>
    </location>
</feature>
<accession>A0A9D1VSF9</accession>
<name>A0A9D1VSF9_9FIRM</name>
<keyword evidence="2" id="KW-0732">Signal</keyword>
<comment type="caution">
    <text evidence="3">The sequence shown here is derived from an EMBL/GenBank/DDBJ whole genome shotgun (WGS) entry which is preliminary data.</text>
</comment>
<proteinExistence type="predicted"/>
<dbReference type="EMBL" id="DXFD01000007">
    <property type="protein sequence ID" value="HIX46154.1"/>
    <property type="molecule type" value="Genomic_DNA"/>
</dbReference>
<feature type="compositionally biased region" description="Acidic residues" evidence="1">
    <location>
        <begin position="48"/>
        <end position="60"/>
    </location>
</feature>
<dbReference type="AlphaFoldDB" id="A0A9D1VSF9"/>
<sequence length="893" mass="98220">MKRMCKFVGMVLLAFALVLSVACAPAQDGPTDGTDGGTGIVTPTPDDPGTDEPGTDEPGTDDPGTGEPSDGSPIPFWQIWEDGVLALDEQEYVTLDFTWSGQAVEDGYVFPLSAVNLFARFDRDEQYGYHMDAVATENGRSNRLLYIGGEAYSGVTLGDTLYYEPATGQTAEESGGAIEACFLMAETAAVLPDAVMAVFPEEELPFITYEEETEGGVTEQTITIGAEAFLDWAEEIFHRLDGLPLSLWKADLDALFAEDILFADFVGQLDKMLTSLDIDLEALCSDTILSSVLFFAEANHDIEETIAALRDPVGYLYEGLSQSRAFASIVDEPQAGEGLLDYLLRNFGSYAAADLLDRWYGREGYGADLFGQIREEAAWWAEEQYTALDLLDMLWHEYTHDDYTLLETIAMLDLGDSEVVIESTFTGGLLTRAALKADIYGTFEEPDGRISRYQLQIDSSCRLSYEEFALRAPTKEQLLPSVGEVQVDGSKIFLPVEWNCASPEEISLQIYNIDLRAYSDSGYAMGGDWLYDIGSPGLQWTAEEDGFSIDLVDHLDAMVALCEFSPGELKWAAFYELSFDMYAYLTVGDDGLYLDGWYFDAVSIEADGSAQPQFGEITEVEEGVLLLPVEWNGYSSEDFDVGRNIHADVYDENGDLIDSNVYVSGLDPVEQTEDGYRLDIRPLLEDPASYIDIDPSLSEQATWYDFEIDFFARAYEEGEDYWETIKIYEDTYDLDLKADGSILPTLVGNEAQFSEDGSIFIPVEWNDARPGELVLLLRAGGATLTGTQFVPGGENWEGYRSYWFDPAEGGSIAVSLEAGEDGYRGSVSACIDALLEGFAQDGGSLPGEGFDMRNVFLSFSFAEVGEDGSAYLFGNECSIGSFDYAADGTVTIR</sequence>
<dbReference type="PROSITE" id="PS51257">
    <property type="entry name" value="PROKAR_LIPOPROTEIN"/>
    <property type="match status" value="1"/>
</dbReference>